<organism evidence="3 4">
    <name type="scientific">Ramlibacter terrae</name>
    <dbReference type="NCBI Taxonomy" id="2732511"/>
    <lineage>
        <taxon>Bacteria</taxon>
        <taxon>Pseudomonadati</taxon>
        <taxon>Pseudomonadota</taxon>
        <taxon>Betaproteobacteria</taxon>
        <taxon>Burkholderiales</taxon>
        <taxon>Comamonadaceae</taxon>
        <taxon>Ramlibacter</taxon>
    </lineage>
</organism>
<dbReference type="InterPro" id="IPR011006">
    <property type="entry name" value="CheY-like_superfamily"/>
</dbReference>
<feature type="domain" description="Response regulatory" evidence="2">
    <location>
        <begin position="1"/>
        <end position="71"/>
    </location>
</feature>
<proteinExistence type="predicted"/>
<feature type="modified residue" description="4-aspartylphosphate" evidence="1">
    <location>
        <position position="4"/>
    </location>
</feature>
<protein>
    <submittedName>
        <fullName evidence="3">Response regulator</fullName>
    </submittedName>
</protein>
<keyword evidence="4" id="KW-1185">Reference proteome</keyword>
<gene>
    <name evidence="3" type="ORF">HK414_04945</name>
</gene>
<dbReference type="Pfam" id="PF00072">
    <property type="entry name" value="Response_reg"/>
    <property type="match status" value="1"/>
</dbReference>
<dbReference type="InterPro" id="IPR001789">
    <property type="entry name" value="Sig_transdc_resp-reg_receiver"/>
</dbReference>
<evidence type="ECO:0000259" key="2">
    <source>
        <dbReference type="PROSITE" id="PS50110"/>
    </source>
</evidence>
<accession>A0ABX6NZD3</accession>
<keyword evidence="1" id="KW-0597">Phosphoprotein</keyword>
<evidence type="ECO:0000256" key="1">
    <source>
        <dbReference type="PROSITE-ProRule" id="PRU00169"/>
    </source>
</evidence>
<evidence type="ECO:0000313" key="3">
    <source>
        <dbReference type="EMBL" id="QJW83172.1"/>
    </source>
</evidence>
<dbReference type="EMBL" id="CP053418">
    <property type="protein sequence ID" value="QJW83172.1"/>
    <property type="molecule type" value="Genomic_DNA"/>
</dbReference>
<dbReference type="Gene3D" id="3.40.50.2300">
    <property type="match status" value="1"/>
</dbReference>
<dbReference type="SUPFAM" id="SSF52172">
    <property type="entry name" value="CheY-like"/>
    <property type="match status" value="1"/>
</dbReference>
<name>A0ABX6NZD3_9BURK</name>
<evidence type="ECO:0000313" key="4">
    <source>
        <dbReference type="Proteomes" id="UP000500826"/>
    </source>
</evidence>
<reference evidence="3 4" key="2">
    <citation type="submission" date="2020-05" db="EMBL/GenBank/DDBJ databases">
        <authorList>
            <person name="Khan S.A."/>
            <person name="Jeon C.O."/>
            <person name="Chun B.H."/>
        </authorList>
    </citation>
    <scope>NUCLEOTIDE SEQUENCE [LARGE SCALE GENOMIC DNA]</scope>
    <source>
        <strain evidence="3 4">H242</strain>
    </source>
</reference>
<dbReference type="PROSITE" id="PS50110">
    <property type="entry name" value="RESPONSE_REGULATORY"/>
    <property type="match status" value="1"/>
</dbReference>
<sequence length="75" mass="8452">MFLDIGLPDLSGYEVAASLRRSHPREGMRIVALTGWGNEEAREKSAESGFDLHLTKPVPMEVLRHLLEERNPPAR</sequence>
<reference evidence="3 4" key="1">
    <citation type="submission" date="2020-05" db="EMBL/GenBank/DDBJ databases">
        <title>Ramlibacter rhizophilus sp. nov., isolated from rhizosphere soil of national flower Mugunghwa from South Korea.</title>
        <authorList>
            <person name="Zheng-Fei Y."/>
            <person name="Huan T."/>
        </authorList>
    </citation>
    <scope>NUCLEOTIDE SEQUENCE [LARGE SCALE GENOMIC DNA]</scope>
    <source>
        <strain evidence="3 4">H242</strain>
    </source>
</reference>
<dbReference type="Proteomes" id="UP000500826">
    <property type="component" value="Chromosome"/>
</dbReference>